<dbReference type="PANTHER" id="PTHR23416">
    <property type="entry name" value="SIALIC ACID SYNTHASE-RELATED"/>
    <property type="match status" value="1"/>
</dbReference>
<dbReference type="Gene3D" id="2.160.10.10">
    <property type="entry name" value="Hexapeptide repeat proteins"/>
    <property type="match status" value="1"/>
</dbReference>
<evidence type="ECO:0000313" key="2">
    <source>
        <dbReference type="EMBL" id="AEQ62069.1"/>
    </source>
</evidence>
<proteinExistence type="predicted"/>
<evidence type="ECO:0000313" key="1">
    <source>
        <dbReference type="EMBL" id="AAF21952.1"/>
    </source>
</evidence>
<dbReference type="EMBL" id="HQ437688">
    <property type="protein sequence ID" value="AEQ62069.1"/>
    <property type="molecule type" value="Genomic_DNA"/>
</dbReference>
<dbReference type="PANTHER" id="PTHR23416:SF78">
    <property type="entry name" value="LIPOPOLYSACCHARIDE BIOSYNTHESIS O-ACETYL TRANSFERASE WBBJ-RELATED"/>
    <property type="match status" value="1"/>
</dbReference>
<sequence length="216" mass="24265">MTENIIEIIKEDGSRQIVSSIPGVSLNFHGVNNHIIVHEGTKFTKCEFILISNMAIEIGKSNYGIVNLKIFGTHSDVIIGNNFSCWGVEIRCHEKNTSVSIGDDCLFSEDILIYPTDVHTVYDLDTGKILNLGEPIKIGNHVWCNRDVKILKGSLIGSNVVITSNSLVIKNKIDDINNVIIGGIPAKILKRNINWSRESPFHYYTKQKNHEKDIHR</sequence>
<evidence type="ECO:0000313" key="3">
    <source>
        <dbReference type="EMBL" id="CCP19788.1"/>
    </source>
</evidence>
<dbReference type="GO" id="GO:0016740">
    <property type="term" value="F:transferase activity"/>
    <property type="evidence" value="ECO:0007669"/>
    <property type="project" value="UniProtKB-KW"/>
</dbReference>
<accession>Q9RGQ8</accession>
<organism evidence="1">
    <name type="scientific">Neisseria meningitidis</name>
    <dbReference type="NCBI Taxonomy" id="487"/>
    <lineage>
        <taxon>Bacteria</taxon>
        <taxon>Pseudomonadati</taxon>
        <taxon>Pseudomonadota</taxon>
        <taxon>Betaproteobacteria</taxon>
        <taxon>Neisseriales</taxon>
        <taxon>Neisseriaceae</taxon>
        <taxon>Neisseria</taxon>
    </lineage>
</organism>
<reference evidence="3" key="4">
    <citation type="journal article" date="2013" name="Emerg. Infect. Dis.">
        <title>Description and Nomenclature of Neisseria meningitidis Capsule Locus.</title>
        <authorList>
            <person name="Harrison O.B."/>
            <person name="Claus H."/>
            <person name="Jiang Y."/>
            <person name="Bennett J.S."/>
            <person name="Bratcher H.B."/>
            <person name="Jolley K.A."/>
            <person name="Corton C."/>
            <person name="Care R."/>
            <person name="Poolman J.T."/>
            <person name="Zollinger W.L.D."/>
            <person name="Frasch C.E."/>
            <person name="Stephens D.S."/>
            <person name="Feavers I."/>
            <person name="Frosch M."/>
            <person name="Parkhill J."/>
            <person name="Vogel U."/>
            <person name="Quail M.A."/>
            <person name="Bentley S.D."/>
            <person name="Maiden M.C.J."/>
        </authorList>
    </citation>
    <scope>NUCLEOTIDE SEQUENCE</scope>
    <source>
        <strain evidence="3">ST-963</strain>
    </source>
</reference>
<dbReference type="AlphaFoldDB" id="Q9RGQ8"/>
<dbReference type="SUPFAM" id="SSF51161">
    <property type="entry name" value="Trimeric LpxA-like enzymes"/>
    <property type="match status" value="1"/>
</dbReference>
<dbReference type="InterPro" id="IPR051159">
    <property type="entry name" value="Hexapeptide_acetyltransf"/>
</dbReference>
<reference evidence="3" key="3">
    <citation type="submission" date="2012-11" db="EMBL/GenBank/DDBJ databases">
        <authorList>
            <person name="Aslett M."/>
        </authorList>
    </citation>
    <scope>NUCLEOTIDE SEQUENCE</scope>
    <source>
        <strain evidence="3">ST-963</strain>
    </source>
</reference>
<gene>
    <name evidence="1" type="primary">lcbC</name>
    <name evidence="3" type="synonym">NEIS2186 (cslC)</name>
</gene>
<dbReference type="EMBL" id="AF112478">
    <property type="protein sequence ID" value="AAF21952.1"/>
    <property type="molecule type" value="Genomic_DNA"/>
</dbReference>
<reference evidence="2" key="2">
    <citation type="journal article" date="2012" name="J. Clin. Microbiol.">
        <title>Development of a Multiplex PCR Assay for Detection and Genogrouping of Neisseria meningitidis.</title>
        <authorList>
            <person name="Zhu H."/>
            <person name="Wang Q."/>
            <person name="Wen L."/>
            <person name="Xu J."/>
            <person name="Shao Z."/>
            <person name="Chen M."/>
            <person name="Chen M."/>
            <person name="Reeves P.R."/>
            <person name="Cao B."/>
            <person name="Wang L."/>
        </authorList>
    </citation>
    <scope>NUCLEOTIDE SEQUENCE</scope>
    <source>
        <strain evidence="2">ATCC 43828</strain>
    </source>
</reference>
<keyword evidence="1" id="KW-0808">Transferase</keyword>
<name>Q9RGQ8_NEIME</name>
<protein>
    <submittedName>
        <fullName evidence="2">LcbC</fullName>
    </submittedName>
    <submittedName>
        <fullName evidence="1">Putative acetyltransferase</fullName>
    </submittedName>
</protein>
<reference evidence="1" key="1">
    <citation type="submission" date="1998-12" db="EMBL/GenBank/DDBJ databases">
        <title>Analysis of the region encoding the putative capsular biosynthetic genes of the Neisseria meningitidis serogroup L.</title>
        <authorList>
            <person name="Brewer N.E."/>
            <person name="Coulthart M.B."/>
            <person name="Tyler S.D."/>
        </authorList>
    </citation>
    <scope>NUCLEOTIDE SEQUENCE</scope>
</reference>
<dbReference type="EMBL" id="HF562986">
    <property type="protein sequence ID" value="CCP19788.1"/>
    <property type="molecule type" value="Genomic_DNA"/>
</dbReference>
<dbReference type="InterPro" id="IPR011004">
    <property type="entry name" value="Trimer_LpxA-like_sf"/>
</dbReference>